<gene>
    <name evidence="3" type="ORF">SAMN05421770_101607</name>
</gene>
<dbReference type="Gene3D" id="2.30.40.10">
    <property type="entry name" value="Urease, subunit C, domain 1"/>
    <property type="match status" value="1"/>
</dbReference>
<accession>A0A239DRQ2</accession>
<dbReference type="EMBL" id="FZOU01000001">
    <property type="protein sequence ID" value="SNS34879.1"/>
    <property type="molecule type" value="Genomic_DNA"/>
</dbReference>
<proteinExistence type="predicted"/>
<protein>
    <recommendedName>
        <fullName evidence="2">Amidohydrolase 3 domain-containing protein</fullName>
    </recommendedName>
</protein>
<feature type="chain" id="PRO_5013009101" description="Amidohydrolase 3 domain-containing protein" evidence="1">
    <location>
        <begin position="26"/>
        <end position="573"/>
    </location>
</feature>
<dbReference type="PANTHER" id="PTHR22642:SF2">
    <property type="entry name" value="PROTEIN LONG AFTER FAR-RED 3"/>
    <property type="match status" value="1"/>
</dbReference>
<keyword evidence="1" id="KW-0732">Signal</keyword>
<feature type="domain" description="Amidohydrolase 3" evidence="2">
    <location>
        <begin position="89"/>
        <end position="571"/>
    </location>
</feature>
<reference evidence="3 4" key="1">
    <citation type="submission" date="2017-06" db="EMBL/GenBank/DDBJ databases">
        <authorList>
            <person name="Kim H.J."/>
            <person name="Triplett B.A."/>
        </authorList>
    </citation>
    <scope>NUCLEOTIDE SEQUENCE [LARGE SCALE GENOMIC DNA]</scope>
    <source>
        <strain evidence="3 4">DSM 18704</strain>
    </source>
</reference>
<name>A0A239DRQ2_9BACT</name>
<dbReference type="SUPFAM" id="SSF51338">
    <property type="entry name" value="Composite domain of metallo-dependent hydrolases"/>
    <property type="match status" value="1"/>
</dbReference>
<dbReference type="GO" id="GO:0016810">
    <property type="term" value="F:hydrolase activity, acting on carbon-nitrogen (but not peptide) bonds"/>
    <property type="evidence" value="ECO:0007669"/>
    <property type="project" value="InterPro"/>
</dbReference>
<dbReference type="Gene3D" id="3.10.310.70">
    <property type="match status" value="1"/>
</dbReference>
<dbReference type="PANTHER" id="PTHR22642">
    <property type="entry name" value="IMIDAZOLONEPROPIONASE"/>
    <property type="match status" value="1"/>
</dbReference>
<dbReference type="InterPro" id="IPR006311">
    <property type="entry name" value="TAT_signal"/>
</dbReference>
<sequence>MTHRRLSRRGFLNLGGTSLAGFALAANARAQDADFKSKDPDLVVFNAKVYTVDTRAPRAEAFAVKNGRFVAVGTTAEIRGLIGKKTQSFDAQQMTIVPGFIDTHNHGGGEGLLYNVLVGNPFEVEFVTIQSIIDKLRERAAITPPGAWVEGYFHDDTKLKDKRPLNAQDLDKVSAVHPVCVHHRGGHTGFYNSKAYAMAGVTKATPNPFGGTYDKDAKGELNGRVTDRAMQVLNKVGERVTYDPAVKEKRVFDGVGYMSKTFARYGLTSVHHDEVGVLPAMQEQRKAGGLVHRVSYEPTGDLLEAMIKNGVESGFGDEFIQLGATSEHTADGSFSERTMAISKPYKDISPPYQGNVTESQEDLNAWCERVHRAGIRMNCHANGDVAIDHVLTAYERAMKLYPRPDTRPKITHCSLTPPALIARMKAINAVPAEFSTYSYYNSDKFHFYGEEFMEHMTAFRSLIDAGIVPAAGSDFSPGPFSPLMAIQGMVTRTGWNGETWGANQKITREEALRVNTINGAYNSLEENIKGSITPGKLADFVVLADDPMTIAADKIKDIKIFRTVMGGRTTYQG</sequence>
<dbReference type="Pfam" id="PF07969">
    <property type="entry name" value="Amidohydro_3"/>
    <property type="match status" value="1"/>
</dbReference>
<dbReference type="OrthoDB" id="9767366at2"/>
<dbReference type="CDD" id="cd01300">
    <property type="entry name" value="YtcJ_like"/>
    <property type="match status" value="1"/>
</dbReference>
<dbReference type="Gene3D" id="3.20.20.140">
    <property type="entry name" value="Metal-dependent hydrolases"/>
    <property type="match status" value="1"/>
</dbReference>
<evidence type="ECO:0000259" key="2">
    <source>
        <dbReference type="Pfam" id="PF07969"/>
    </source>
</evidence>
<dbReference type="InterPro" id="IPR033932">
    <property type="entry name" value="YtcJ-like"/>
</dbReference>
<dbReference type="AlphaFoldDB" id="A0A239DRQ2"/>
<dbReference type="RefSeq" id="WP_089406885.1">
    <property type="nucleotide sequence ID" value="NZ_FZOU01000001.1"/>
</dbReference>
<dbReference type="PROSITE" id="PS51318">
    <property type="entry name" value="TAT"/>
    <property type="match status" value="1"/>
</dbReference>
<dbReference type="InterPro" id="IPR032466">
    <property type="entry name" value="Metal_Hydrolase"/>
</dbReference>
<dbReference type="SUPFAM" id="SSF51556">
    <property type="entry name" value="Metallo-dependent hydrolases"/>
    <property type="match status" value="1"/>
</dbReference>
<feature type="signal peptide" evidence="1">
    <location>
        <begin position="1"/>
        <end position="25"/>
    </location>
</feature>
<organism evidence="3 4">
    <name type="scientific">Granulicella rosea</name>
    <dbReference type="NCBI Taxonomy" id="474952"/>
    <lineage>
        <taxon>Bacteria</taxon>
        <taxon>Pseudomonadati</taxon>
        <taxon>Acidobacteriota</taxon>
        <taxon>Terriglobia</taxon>
        <taxon>Terriglobales</taxon>
        <taxon>Acidobacteriaceae</taxon>
        <taxon>Granulicella</taxon>
    </lineage>
</organism>
<dbReference type="Proteomes" id="UP000198356">
    <property type="component" value="Unassembled WGS sequence"/>
</dbReference>
<evidence type="ECO:0000256" key="1">
    <source>
        <dbReference type="SAM" id="SignalP"/>
    </source>
</evidence>
<dbReference type="InterPro" id="IPR013108">
    <property type="entry name" value="Amidohydro_3"/>
</dbReference>
<evidence type="ECO:0000313" key="4">
    <source>
        <dbReference type="Proteomes" id="UP000198356"/>
    </source>
</evidence>
<dbReference type="InterPro" id="IPR011059">
    <property type="entry name" value="Metal-dep_hydrolase_composite"/>
</dbReference>
<keyword evidence="4" id="KW-1185">Reference proteome</keyword>
<evidence type="ECO:0000313" key="3">
    <source>
        <dbReference type="EMBL" id="SNS34879.1"/>
    </source>
</evidence>